<name>A0A8I0NAR8_BRUAN</name>
<dbReference type="AlphaFoldDB" id="A0A8I0NAR8"/>
<evidence type="ECO:0000313" key="2">
    <source>
        <dbReference type="Proteomes" id="UP000642265"/>
    </source>
</evidence>
<accession>A0A8I0NAR8</accession>
<evidence type="ECO:0000313" key="1">
    <source>
        <dbReference type="EMBL" id="MBE0563677.1"/>
    </source>
</evidence>
<gene>
    <name evidence="1" type="ORF">IH622_23060</name>
</gene>
<proteinExistence type="predicted"/>
<reference evidence="1" key="2">
    <citation type="submission" date="2020-10" db="EMBL/GenBank/DDBJ databases">
        <title>Enrichment of novel Verrucomicrobia, Bacteroidetes and Krumholzibacteria in an oxygen-limited, methane- and iron-fed bioreactor inoculated with Bothnian Sea sediments.</title>
        <authorList>
            <person name="Martins P.D."/>
            <person name="de Jong A."/>
            <person name="Lenstra W.K."/>
            <person name="van Helmond N.A.G.M."/>
            <person name="Slomp C.P."/>
            <person name="Jetten M.S.M."/>
            <person name="Welte C.U."/>
            <person name="Rasigraf O."/>
        </authorList>
    </citation>
    <scope>NUCLEOTIDE SEQUENCE</scope>
    <source>
        <strain evidence="1">MAG47</strain>
    </source>
</reference>
<protein>
    <submittedName>
        <fullName evidence="1">Uncharacterized protein</fullName>
    </submittedName>
</protein>
<comment type="caution">
    <text evidence="1">The sequence shown here is derived from an EMBL/GenBank/DDBJ whole genome shotgun (WGS) entry which is preliminary data.</text>
</comment>
<reference evidence="1" key="1">
    <citation type="submission" date="2020-09" db="EMBL/GenBank/DDBJ databases">
        <authorList>
            <person name="Dalcin Martins P."/>
        </authorList>
    </citation>
    <scope>NUCLEOTIDE SEQUENCE</scope>
    <source>
        <strain evidence="1">MAG47</strain>
    </source>
</reference>
<organism evidence="1 2">
    <name type="scientific">Brucella anthropi</name>
    <name type="common">Ochrobactrum anthropi</name>
    <dbReference type="NCBI Taxonomy" id="529"/>
    <lineage>
        <taxon>Bacteria</taxon>
        <taxon>Pseudomonadati</taxon>
        <taxon>Pseudomonadota</taxon>
        <taxon>Alphaproteobacteria</taxon>
        <taxon>Hyphomicrobiales</taxon>
        <taxon>Brucellaceae</taxon>
        <taxon>Brucella/Ochrobactrum group</taxon>
        <taxon>Brucella</taxon>
    </lineage>
</organism>
<dbReference type="Proteomes" id="UP000642265">
    <property type="component" value="Unassembled WGS sequence"/>
</dbReference>
<sequence>MAHHTANRIRTSIPLQLRPMGFVPRVRNMTLDEAFIDRDFDRYEDEIIQEYRKRSDEN</sequence>
<dbReference type="EMBL" id="JACZKO010000063">
    <property type="protein sequence ID" value="MBE0563677.1"/>
    <property type="molecule type" value="Genomic_DNA"/>
</dbReference>